<feature type="region of interest" description="Disordered" evidence="1">
    <location>
        <begin position="38"/>
        <end position="61"/>
    </location>
</feature>
<dbReference type="Proteomes" id="UP000784294">
    <property type="component" value="Unassembled WGS sequence"/>
</dbReference>
<protein>
    <submittedName>
        <fullName evidence="2">Uncharacterized protein</fullName>
    </submittedName>
</protein>
<comment type="caution">
    <text evidence="2">The sequence shown here is derived from an EMBL/GenBank/DDBJ whole genome shotgun (WGS) entry which is preliminary data.</text>
</comment>
<sequence>MECSNQSGLIRVESDSGIGLLGSNSSKSASPTAIATASLHQRGYSSETEARVGDNVETGRGSNIENWAMTVPLPPPNLLPQPVIIPVDSSCRQDSAFSSGVNCSIETPPSWILVNMEARRELQSQNLCITHAPSDKMQPHPFPTAELSTGIFCIF</sequence>
<evidence type="ECO:0000313" key="2">
    <source>
        <dbReference type="EMBL" id="VEL25515.1"/>
    </source>
</evidence>
<keyword evidence="3" id="KW-1185">Reference proteome</keyword>
<reference evidence="2" key="1">
    <citation type="submission" date="2018-11" db="EMBL/GenBank/DDBJ databases">
        <authorList>
            <consortium name="Pathogen Informatics"/>
        </authorList>
    </citation>
    <scope>NUCLEOTIDE SEQUENCE</scope>
</reference>
<evidence type="ECO:0000256" key="1">
    <source>
        <dbReference type="SAM" id="MobiDB-lite"/>
    </source>
</evidence>
<organism evidence="2 3">
    <name type="scientific">Protopolystoma xenopodis</name>
    <dbReference type="NCBI Taxonomy" id="117903"/>
    <lineage>
        <taxon>Eukaryota</taxon>
        <taxon>Metazoa</taxon>
        <taxon>Spiralia</taxon>
        <taxon>Lophotrochozoa</taxon>
        <taxon>Platyhelminthes</taxon>
        <taxon>Monogenea</taxon>
        <taxon>Polyopisthocotylea</taxon>
        <taxon>Polystomatidea</taxon>
        <taxon>Polystomatidae</taxon>
        <taxon>Protopolystoma</taxon>
    </lineage>
</organism>
<dbReference type="AlphaFoldDB" id="A0A3S5BZ69"/>
<dbReference type="EMBL" id="CAAALY010074512">
    <property type="protein sequence ID" value="VEL25515.1"/>
    <property type="molecule type" value="Genomic_DNA"/>
</dbReference>
<proteinExistence type="predicted"/>
<name>A0A3S5BZ69_9PLAT</name>
<evidence type="ECO:0000313" key="3">
    <source>
        <dbReference type="Proteomes" id="UP000784294"/>
    </source>
</evidence>
<feature type="compositionally biased region" description="Polar residues" evidence="1">
    <location>
        <begin position="38"/>
        <end position="47"/>
    </location>
</feature>
<gene>
    <name evidence="2" type="ORF">PXEA_LOCUS18955</name>
</gene>
<accession>A0A3S5BZ69</accession>